<dbReference type="Proteomes" id="UP000269198">
    <property type="component" value="Unassembled WGS sequence"/>
</dbReference>
<dbReference type="AlphaFoldDB" id="A0A3N0E1C3"/>
<evidence type="ECO:0000313" key="2">
    <source>
        <dbReference type="Proteomes" id="UP000269198"/>
    </source>
</evidence>
<sequence>MRVFLPSSLPALADILERGEVAGPEIRAFAVVGEPDPDGGADDEELAYEALLAAASASLRLLAADPEAPRRRVVLAADVPERIVEPETGASGVASVTVAGTVPLKRVASAHIDDEAAIPDIEAAIADPDADVGPEHELMWYATQELRYVV</sequence>
<gene>
    <name evidence="1" type="ORF">EFW17_21710</name>
</gene>
<dbReference type="RefSeq" id="WP_123203290.1">
    <property type="nucleotide sequence ID" value="NZ_RJMB01000031.1"/>
</dbReference>
<proteinExistence type="predicted"/>
<keyword evidence="2" id="KW-1185">Reference proteome</keyword>
<accession>A0A3N0E1C3</accession>
<dbReference type="InterPro" id="IPR054206">
    <property type="entry name" value="DUF6912"/>
</dbReference>
<name>A0A3N0E1C3_9ACTN</name>
<evidence type="ECO:0000313" key="1">
    <source>
        <dbReference type="EMBL" id="RNL81652.1"/>
    </source>
</evidence>
<protein>
    <submittedName>
        <fullName evidence="1">Uncharacterized protein</fullName>
    </submittedName>
</protein>
<dbReference type="Pfam" id="PF21853">
    <property type="entry name" value="DUF6912"/>
    <property type="match status" value="1"/>
</dbReference>
<reference evidence="1 2" key="1">
    <citation type="submission" date="2018-11" db="EMBL/GenBank/DDBJ databases">
        <title>The genome draft of YIM 96095.</title>
        <authorList>
            <person name="Tang S.-K."/>
            <person name="Chunyu W.-X."/>
            <person name="Feng Y.-Z."/>
        </authorList>
    </citation>
    <scope>NUCLEOTIDE SEQUENCE [LARGE SCALE GENOMIC DNA]</scope>
    <source>
        <strain evidence="1 2">YIM 96095</strain>
    </source>
</reference>
<dbReference type="OrthoDB" id="3214389at2"/>
<organism evidence="1 2">
    <name type="scientific">Halostreptopolyspora alba</name>
    <dbReference type="NCBI Taxonomy" id="2487137"/>
    <lineage>
        <taxon>Bacteria</taxon>
        <taxon>Bacillati</taxon>
        <taxon>Actinomycetota</taxon>
        <taxon>Actinomycetes</taxon>
        <taxon>Streptosporangiales</taxon>
        <taxon>Nocardiopsidaceae</taxon>
        <taxon>Halostreptopolyspora</taxon>
    </lineage>
</organism>
<dbReference type="EMBL" id="RJMB01000031">
    <property type="protein sequence ID" value="RNL81652.1"/>
    <property type="molecule type" value="Genomic_DNA"/>
</dbReference>
<comment type="caution">
    <text evidence="1">The sequence shown here is derived from an EMBL/GenBank/DDBJ whole genome shotgun (WGS) entry which is preliminary data.</text>
</comment>